<dbReference type="EMBL" id="CP003539">
    <property type="protein sequence ID" value="AFX98316.1"/>
    <property type="molecule type" value="Genomic_DNA"/>
</dbReference>
<protein>
    <submittedName>
        <fullName evidence="2">Uncharacterized protein</fullName>
    </submittedName>
</protein>
<dbReference type="HOGENOM" id="CLU_2841586_0_0_5"/>
<feature type="transmembrane region" description="Helical" evidence="1">
    <location>
        <begin position="39"/>
        <end position="64"/>
    </location>
</feature>
<accession>K7ZC56</accession>
<evidence type="ECO:0000256" key="1">
    <source>
        <dbReference type="SAM" id="Phobius"/>
    </source>
</evidence>
<gene>
    <name evidence="2" type="ORF">A1OE_105</name>
</gene>
<evidence type="ECO:0000313" key="3">
    <source>
        <dbReference type="Proteomes" id="UP000010077"/>
    </source>
</evidence>
<keyword evidence="1" id="KW-0472">Membrane</keyword>
<sequence length="65" mass="7735">MQAIKCTKRYLFSVILLLARSNFSFLKRKAIMQNCLVCFMIWLLFIIINSKYILTYSIILSCFIM</sequence>
<keyword evidence="3" id="KW-1185">Reference proteome</keyword>
<proteinExistence type="predicted"/>
<keyword evidence="1" id="KW-1133">Transmembrane helix</keyword>
<organism evidence="2 3">
    <name type="scientific">Candidatus Endolissoclinum faulkneri L2</name>
    <dbReference type="NCBI Taxonomy" id="1193729"/>
    <lineage>
        <taxon>Bacteria</taxon>
        <taxon>Pseudomonadati</taxon>
        <taxon>Pseudomonadota</taxon>
        <taxon>Alphaproteobacteria</taxon>
        <taxon>Rhodospirillales</taxon>
        <taxon>Rhodospirillaceae</taxon>
        <taxon>Candidatus Endolissoclinum</taxon>
    </lineage>
</organism>
<reference evidence="2 3" key="1">
    <citation type="journal article" date="2012" name="Proc. Natl. Acad. Sci. U.S.A.">
        <title>Genome streamlining and chemical defense in a coral reef symbiosis.</title>
        <authorList>
            <person name="Kwan J.C."/>
            <person name="Donia M.S."/>
            <person name="Han A.W."/>
            <person name="Hirose E."/>
            <person name="Haygood M.G."/>
            <person name="Schmidt E.W."/>
        </authorList>
    </citation>
    <scope>NUCLEOTIDE SEQUENCE [LARGE SCALE GENOMIC DNA]</scope>
    <source>
        <strain evidence="2 3">L2</strain>
    </source>
</reference>
<keyword evidence="1" id="KW-0812">Transmembrane</keyword>
<evidence type="ECO:0000313" key="2">
    <source>
        <dbReference type="EMBL" id="AFX98316.1"/>
    </source>
</evidence>
<dbReference type="Proteomes" id="UP000010077">
    <property type="component" value="Chromosome"/>
</dbReference>
<dbReference type="AlphaFoldDB" id="K7ZC56"/>
<name>K7ZC56_9PROT</name>
<dbReference type="KEGG" id="thal:A1OE_105"/>